<keyword evidence="21" id="KW-1185">Reference proteome</keyword>
<comment type="catalytic activity">
    <reaction evidence="16">
        <text>L-threonyl-[protein] + ATP = O-phospho-L-threonyl-[protein] + ADP + H(+)</text>
        <dbReference type="Rhea" id="RHEA:46608"/>
        <dbReference type="Rhea" id="RHEA-COMP:11060"/>
        <dbReference type="Rhea" id="RHEA-COMP:11605"/>
        <dbReference type="ChEBI" id="CHEBI:15378"/>
        <dbReference type="ChEBI" id="CHEBI:30013"/>
        <dbReference type="ChEBI" id="CHEBI:30616"/>
        <dbReference type="ChEBI" id="CHEBI:61977"/>
        <dbReference type="ChEBI" id="CHEBI:456216"/>
        <dbReference type="EC" id="2.7.11.22"/>
    </reaction>
</comment>
<keyword evidence="13" id="KW-0472">Membrane</keyword>
<dbReference type="Gene3D" id="1.10.510.10">
    <property type="entry name" value="Transferase(Phosphotransferase) domain 1"/>
    <property type="match status" value="1"/>
</dbReference>
<evidence type="ECO:0000256" key="5">
    <source>
        <dbReference type="ARBA" id="ARBA00022527"/>
    </source>
</evidence>
<dbReference type="InterPro" id="IPR017441">
    <property type="entry name" value="Protein_kinase_ATP_BS"/>
</dbReference>
<keyword evidence="5" id="KW-0723">Serine/threonine-protein kinase</keyword>
<dbReference type="GO" id="GO:0004693">
    <property type="term" value="F:cyclin-dependent protein serine/threonine kinase activity"/>
    <property type="evidence" value="ECO:0007669"/>
    <property type="project" value="UniProtKB-EC"/>
</dbReference>
<evidence type="ECO:0000256" key="17">
    <source>
        <dbReference type="ARBA" id="ARBA00048367"/>
    </source>
</evidence>
<dbReference type="GO" id="GO:0005886">
    <property type="term" value="C:plasma membrane"/>
    <property type="evidence" value="ECO:0007669"/>
    <property type="project" value="UniProtKB-SubCell"/>
</dbReference>
<dbReference type="PROSITE" id="PS50011">
    <property type="entry name" value="PROTEIN_KINASE_DOM"/>
    <property type="match status" value="1"/>
</dbReference>
<dbReference type="InterPro" id="IPR048365">
    <property type="entry name" value="TNP-like_RNaseH_N"/>
</dbReference>
<evidence type="ECO:0000256" key="4">
    <source>
        <dbReference type="ARBA" id="ARBA00022475"/>
    </source>
</evidence>
<evidence type="ECO:0000256" key="13">
    <source>
        <dbReference type="ARBA" id="ARBA00023136"/>
    </source>
</evidence>
<dbReference type="GO" id="GO:0005634">
    <property type="term" value="C:nucleus"/>
    <property type="evidence" value="ECO:0000318"/>
    <property type="project" value="GO_Central"/>
</dbReference>
<proteinExistence type="predicted"/>
<keyword evidence="12" id="KW-0966">Cell projection</keyword>
<evidence type="ECO:0000256" key="14">
    <source>
        <dbReference type="ARBA" id="ARBA00023170"/>
    </source>
</evidence>
<dbReference type="InterPro" id="IPR011009">
    <property type="entry name" value="Kinase-like_dom_sf"/>
</dbReference>
<comment type="subcellular location">
    <subcellularLocation>
        <location evidence="2">Cell membrane</location>
        <topology evidence="2">Multi-pass membrane protein</topology>
    </subcellularLocation>
    <subcellularLocation>
        <location evidence="1">Cell projection</location>
        <location evidence="1">Cilium</location>
    </subcellularLocation>
</comment>
<organism evidence="20 21">
    <name type="scientific">Tribolium castaneum</name>
    <name type="common">Red flour beetle</name>
    <dbReference type="NCBI Taxonomy" id="7070"/>
    <lineage>
        <taxon>Eukaryota</taxon>
        <taxon>Metazoa</taxon>
        <taxon>Ecdysozoa</taxon>
        <taxon>Arthropoda</taxon>
        <taxon>Hexapoda</taxon>
        <taxon>Insecta</taxon>
        <taxon>Pterygota</taxon>
        <taxon>Neoptera</taxon>
        <taxon>Endopterygota</taxon>
        <taxon>Coleoptera</taxon>
        <taxon>Polyphaga</taxon>
        <taxon>Cucujiformia</taxon>
        <taxon>Tenebrionidae</taxon>
        <taxon>Tenebrionidae incertae sedis</taxon>
        <taxon>Tribolium</taxon>
    </lineage>
</organism>
<keyword evidence="6" id="KW-0808">Transferase</keyword>
<keyword evidence="10 18" id="KW-0067">ATP-binding</keyword>
<dbReference type="Gene3D" id="3.40.190.10">
    <property type="entry name" value="Periplasmic binding protein-like II"/>
    <property type="match status" value="4"/>
</dbReference>
<dbReference type="PANTHER" id="PTHR42643:SF38">
    <property type="entry name" value="IONOTROPIC RECEPTOR 100A"/>
    <property type="match status" value="1"/>
</dbReference>
<keyword evidence="8 18" id="KW-0547">Nucleotide-binding</keyword>
<evidence type="ECO:0000256" key="15">
    <source>
        <dbReference type="ARBA" id="ARBA00023180"/>
    </source>
</evidence>
<evidence type="ECO:0000259" key="19">
    <source>
        <dbReference type="PROSITE" id="PS50011"/>
    </source>
</evidence>
<dbReference type="PROSITE" id="PS00107">
    <property type="entry name" value="PROTEIN_KINASE_ATP"/>
    <property type="match status" value="1"/>
</dbReference>
<dbReference type="eggNOG" id="KOG1052">
    <property type="taxonomic scope" value="Eukaryota"/>
</dbReference>
<evidence type="ECO:0000313" key="21">
    <source>
        <dbReference type="Proteomes" id="UP000007266"/>
    </source>
</evidence>
<keyword evidence="11" id="KW-1133">Transmembrane helix</keyword>
<keyword evidence="12" id="KW-0969">Cilium</keyword>
<dbReference type="InterPro" id="IPR008271">
    <property type="entry name" value="Ser/Thr_kinase_AS"/>
</dbReference>
<dbReference type="SUPFAM" id="SSF56112">
    <property type="entry name" value="Protein kinase-like (PK-like)"/>
    <property type="match status" value="1"/>
</dbReference>
<keyword evidence="14" id="KW-0675">Receptor</keyword>
<dbReference type="FunFam" id="3.40.190.10:FF:000478">
    <property type="entry name" value="Uncharacterized protein"/>
    <property type="match status" value="4"/>
</dbReference>
<feature type="domain" description="Protein kinase" evidence="19">
    <location>
        <begin position="4"/>
        <end position="287"/>
    </location>
</feature>
<dbReference type="CDD" id="cd07832">
    <property type="entry name" value="STKc_CCRK"/>
    <property type="match status" value="1"/>
</dbReference>
<evidence type="ECO:0000256" key="9">
    <source>
        <dbReference type="ARBA" id="ARBA00022777"/>
    </source>
</evidence>
<evidence type="ECO:0000256" key="3">
    <source>
        <dbReference type="ARBA" id="ARBA00012425"/>
    </source>
</evidence>
<dbReference type="EMBL" id="KQ971351">
    <property type="protein sequence ID" value="KYB26841.1"/>
    <property type="molecule type" value="Genomic_DNA"/>
</dbReference>
<dbReference type="STRING" id="7070.A0A139WG56"/>
<dbReference type="InterPro" id="IPR000719">
    <property type="entry name" value="Prot_kinase_dom"/>
</dbReference>
<comment type="catalytic activity">
    <reaction evidence="17">
        <text>L-seryl-[protein] + ATP = O-phospho-L-seryl-[protein] + ADP + H(+)</text>
        <dbReference type="Rhea" id="RHEA:17989"/>
        <dbReference type="Rhea" id="RHEA-COMP:9863"/>
        <dbReference type="Rhea" id="RHEA-COMP:11604"/>
        <dbReference type="ChEBI" id="CHEBI:15378"/>
        <dbReference type="ChEBI" id="CHEBI:29999"/>
        <dbReference type="ChEBI" id="CHEBI:30616"/>
        <dbReference type="ChEBI" id="CHEBI:83421"/>
        <dbReference type="ChEBI" id="CHEBI:456216"/>
        <dbReference type="EC" id="2.7.11.22"/>
    </reaction>
</comment>
<dbReference type="Pfam" id="PF21787">
    <property type="entry name" value="TNP-like_RNaseH_N"/>
    <property type="match status" value="1"/>
</dbReference>
<keyword evidence="9" id="KW-0418">Kinase</keyword>
<reference evidence="20 21" key="2">
    <citation type="journal article" date="2010" name="Nucleic Acids Res.">
        <title>BeetleBase in 2010: revisions to provide comprehensive genomic information for Tribolium castaneum.</title>
        <authorList>
            <person name="Kim H.S."/>
            <person name="Murphy T."/>
            <person name="Xia J."/>
            <person name="Caragea D."/>
            <person name="Park Y."/>
            <person name="Beeman R.W."/>
            <person name="Lorenzen M.D."/>
            <person name="Butcher S."/>
            <person name="Manak J.R."/>
            <person name="Brown S.J."/>
        </authorList>
    </citation>
    <scope>GENOME REANNOTATION</scope>
    <source>
        <strain evidence="20 21">Georgia GA2</strain>
    </source>
</reference>
<keyword evidence="7" id="KW-0812">Transmembrane</keyword>
<dbReference type="PANTHER" id="PTHR42643">
    <property type="entry name" value="IONOTROPIC RECEPTOR 20A-RELATED"/>
    <property type="match status" value="1"/>
</dbReference>
<dbReference type="InParanoid" id="A0A139WG56"/>
<dbReference type="InterPro" id="IPR048366">
    <property type="entry name" value="TNP-like_GBD"/>
</dbReference>
<dbReference type="FunFam" id="3.30.200.20:FF:000579">
    <property type="entry name" value="cyclin-dependent kinase 20"/>
    <property type="match status" value="1"/>
</dbReference>
<evidence type="ECO:0000256" key="1">
    <source>
        <dbReference type="ARBA" id="ARBA00004138"/>
    </source>
</evidence>
<evidence type="ECO:0000256" key="16">
    <source>
        <dbReference type="ARBA" id="ARBA00047811"/>
    </source>
</evidence>
<evidence type="ECO:0000256" key="10">
    <source>
        <dbReference type="ARBA" id="ARBA00022840"/>
    </source>
</evidence>
<evidence type="ECO:0000256" key="11">
    <source>
        <dbReference type="ARBA" id="ARBA00022989"/>
    </source>
</evidence>
<dbReference type="GO" id="GO:0005524">
    <property type="term" value="F:ATP binding"/>
    <property type="evidence" value="ECO:0007669"/>
    <property type="project" value="UniProtKB-UniRule"/>
</dbReference>
<keyword evidence="15" id="KW-0325">Glycoprotein</keyword>
<dbReference type="Proteomes" id="UP000007266">
    <property type="component" value="Linkage group 7"/>
</dbReference>
<accession>A0A139WG56</accession>
<evidence type="ECO:0000313" key="20">
    <source>
        <dbReference type="EMBL" id="KYB26841.1"/>
    </source>
</evidence>
<evidence type="ECO:0000256" key="18">
    <source>
        <dbReference type="PROSITE-ProRule" id="PRU10141"/>
    </source>
</evidence>
<evidence type="ECO:0000256" key="6">
    <source>
        <dbReference type="ARBA" id="ARBA00022679"/>
    </source>
</evidence>
<sequence length="3448" mass="393002">MENYKLLGKVGKGAHGLVFKALDLQNNKTVALKQIAVVNVTNGIPKNTMREICVLRALQSKHIVKLVDIFNVDSSIIIAMEYLQRSLSDVLKDIERPLTTPQIKLYTKMILMGVETMHSNRIMHRDLKPANLLIDDHGVLKIADFGLSRIYNKEKDRQYTHQVGTRWYRAPELLYGSQKYTPAVDIWAVGCILAEMINKQPLFPGETDIAQLAIVIATLGTPNEEIWPGLTSLPDYNKIAFTHSDGQTWNSKFPDCDEATVDLIQQFLHYDQSKRIGAKKALNHRFFFVKPLPCDLDQMPKPSEIAEVTFFMVTMHDTSVSGATSDSSNAGGLKNSRHFITPGVSKPIFEAIKKKSIPARERLCVLLLDEIDLAPHLDYLPKEDYIIGFEDTGWSRNQLVADTALVFMLRSIYGNWKQPVAFAFHDYPLNQKTQIRFIKEIAKEAKQAGLNLIALVCTHCDHNVKAIDCLLEESKSAHTIDLDGHQVVPLLDPGSLLLVTRNLFCENNLQFVKDGISKLAQWQHLVQAHKIDSERSNYLAKITKSHLLPESMNLTKCVQTLSGTFAGFLNTIAGKTSLPVEATQTADLLFFLDKVLDSLNGTMEQDIHKPLRGPITELSPHSKFWSEAREVFKQMTLPGGDRGNSFAKWVRTFDAFEVIKEKILGLGYDSFPARSFNLEPLQNCFDLLSEQAGSTGCENRLTCKKFSVFYNLALRSKDMASRRATEPKCEPDGLNFLLTVEDFTCAISSEKFWLILRKHFTLVSFMTITILHNEENISEVNQITEEFLSLLFGNYYHTNLYQTVKIQEKFARTNNKTGAWYENVALDQKLDPPIDQNWQRVKLRTSDSFEGFIIIVWDPQTLDQFLNQNFSLVVPRARATYFLLFVFSIYENCKLVNHILKRFWSEFSVLNIIAQTPYCCNKVYIHRPFVKTTNSWGVTQSYTLTEVTQNLALITNPLLDLNQFPLRIALFEKNPTAIRKLPKALQNNPIYRNLSRSKGFAGSDGFLLSAMVEYLNFDPLIDETLEPMNFGHVLPNGTVCGVLAEVVHKRTDYAGNCRLMTYFGTDGYEFTAPYSSEKIAMVVPKAGKVPRWRSLFNCFNALSWSLIFSIAIVSTVFWCFLRRSQHLKRASWEMFAHFVGIPCRVVPSRGQFMFLTACMMFNIIILGIIQGSFFTDFTTTSYYPDLNTLEQVLDSNLPIMAFAWRLLRTNSSPILQKLEQRSIPYEDNVYELVALYRNVAALDRRLDLELEIKTKYSGRDGVSPLHIVDESLVTFLTTSLVPKGSPFLVVFNHVIRSMFEAGLTAKWYDDVVTSLIIEHKHKTPSFGTNSKQYDLRLLAQAIIQSMDKDQVMTTRHVILHNYAENINFNVVFKTGTKKNARDFVTDLLAKTKKLASDSREGFVIITWNVNVLQKFLAQHISEINPRTRATYLFILISSSDSLRKIKHCLHFLWHKYDILNIVVHVLGCGTTTTLIYRPFCKTKNSWGEITAHQIEEIVQQPLLLTNSLQDLNQYPLQVSLFARDPTALTQLPKLLQNNPIYKNLASFYGLDGSMLSTMAKILNFEVVIVENHDRLPFGRVWPNGTASGTLGDVVNRRVALSSNSRILADYNTQEIEFTVAYNGDSICVAVPKSLKVPKWRVLFECFDAASWLLTLSVFIVCLCFWYCVALKNFARILWDVYSFLMGIPTRIVPSRQYFFLSSCMVFNVIILQLLQGWLFTAFTKTVFYPDLDTLEVLEKTNLPVATNMWFLFKDNSEVIQKLSSRGIGKTPNSLDLVAYSRNICVLDKRQDLELYSQAKFVGPDGLSLLHIVNQCLTSVLLVNIVPKGSPFLPVFNDIMSRLFESGFTKKWYSDVVTSRVTEKMVSLGRKERNFSFKIKDLQAAFYVMMAGSMVKYTLSTLLIIWQVLEVDFLQVPPNVFKDCLIYDDTFWIVYQTHFLLTDYLTLHILETEDHKFELRQFTQNILKRVNKYGYFLSVRITKSSLNKRNKSYHFPSTAYAPSQNLAKLSDDQEFYKAKRLSTDSKHGFALIVWDLTTLHLFLDQDYRTIVPEGRGTYAIQVVSKQCDVKNEIAFTLQRLWTEYQVINVVAQTPCSCDKTHIFIYHPFVKREGFWGLATSHTLDQIKGDSRLISNTLSDFNGFPLRISIFPRTPTAMQTLPKLLHYNPIYRNLTWSKGFAGLDGLVLATLAEYFNFEVVLVGSLLEDDFGKVLPNGTTVGSLADITERRAVYNANERLVAYFNLDQIDFTVPYTREDICLVVPKAAKIPKWKILFQSLDPQSWCFTLFAYVSCFMFWYNIGPSRSLPKVSWQMFSFFLGIPTKSFARKLDQVLFLIPCMIFSVVMLGVVQGSFFTKLTLFSFYQDVNTLEEMADLELPIGAFIWNLIRDDSDVIRRLKSKSVKPPDNIFDMIAAHRNIATIETRARAQLLIGSKYVDDDGFPLLHIVNECLTTFLNANIVPKGSALLTVFNAVLGKLFESGLTRKWNNDVVDSLIAEKMISVNRKRVRTKGGFWGLTNSYQMSEIVENPRIIANPLINFNQFPLKIGIFPRPPTVIETLPKLLTDSPIYKNLSFSKGFAGVDGLVLGTLAECLNFDTTVITSKPNSYGYIYKNGTATGAIADVIDRRMVFSANSRFLLIYNTDQLEFTVPYTAEKMCLAVPKALKVYKWSSMFRCFNKLTWVSIICSFGICTIFWYLLKWQKLVTALATIAQFLLGVPANVRPNVPQMLFLNSCMGFNIVIMGIIQGFLFQSFTTTSFYPDINTIEEMVDSELPLRSSIFYFLRIDNSSLIHKLKSRTMAAPPNVYDLVAFHRNIATTDIKSHVDFMVRSRYLDEDGWPLIHTVDECFETFLIANIVPKGSAFLTVFNNVITKLLEGGLTQKWYEDVINSLILENWINLNRNKSKTHAFSLIDLNNLVVDLMSRLNFSMMIKEKRLGKNSTTFQESDPFQGHIMVVYDVKVLLAFLEESTEVVPKARGSFAILFTSLKCPTHYETNHALKQLWTNHGTANLIAFCDNIYVYHPFSKNDSTWGATLDYSPATETPNLFRNFNGYLLRVSLFKRPPTALKQVPSYISNNPIYRDLKPGDFAGLDGTLLRFLSNYLNFTVVIDESHPTHGRVLKNGTITGSLSDVVSHRVDFSANDWFLIDYQTPEIEPTVPFSYDQVCPVVSKALKVPQWKAFFFIFDLTSWVLIFFMWLCCVFVWHVLNPFRDLSTIIWEICSVLFGNPVNVVPLSNQHMFLGSCMVLNIIIMGIIQGSVFTDFTTTTFHKDINTLEELDEAGLKIASSAWYLDFDTTDLIKRLKTKQIRNYIGSYKDTAFKRGMAVLGRKQDVEHMVKVEFVAEDGSPLLHVTSECLQTFLLVSLFPKGSPFLPTFNNVITRLFEAGLTVKWYQDVTSTGTMLQQMKNFANRRPTGLFSLNDAKLAFYALFVGYIASFVTFLTEILTSK</sequence>
<feature type="binding site" evidence="18">
    <location>
        <position position="33"/>
    </location>
    <ligand>
        <name>ATP</name>
        <dbReference type="ChEBI" id="CHEBI:30616"/>
    </ligand>
</feature>
<dbReference type="Pfam" id="PF21788">
    <property type="entry name" value="TNP-like_GBD"/>
    <property type="match status" value="1"/>
</dbReference>
<dbReference type="EC" id="2.7.11.22" evidence="3"/>
<name>A0A139WG56_TRICA</name>
<gene>
    <name evidence="20" type="primary">AUGUSTUS-3.0.2_31176</name>
    <name evidence="20" type="ORF">TcasGA2_TC031176</name>
</gene>
<dbReference type="PROSITE" id="PS00108">
    <property type="entry name" value="PROTEIN_KINASE_ST"/>
    <property type="match status" value="1"/>
</dbReference>
<dbReference type="GO" id="GO:0005929">
    <property type="term" value="C:cilium"/>
    <property type="evidence" value="ECO:0007669"/>
    <property type="project" value="UniProtKB-SubCell"/>
</dbReference>
<protein>
    <recommendedName>
        <fullName evidence="3">cyclin-dependent kinase</fullName>
        <ecNumber evidence="3">2.7.11.22</ecNumber>
    </recommendedName>
</protein>
<dbReference type="Gene3D" id="3.30.200.20">
    <property type="entry name" value="Phosphorylase Kinase, domain 1"/>
    <property type="match status" value="1"/>
</dbReference>
<dbReference type="GO" id="GO:0004674">
    <property type="term" value="F:protein serine/threonine kinase activity"/>
    <property type="evidence" value="ECO:0000318"/>
    <property type="project" value="GO_Central"/>
</dbReference>
<evidence type="ECO:0000256" key="12">
    <source>
        <dbReference type="ARBA" id="ARBA00023069"/>
    </source>
</evidence>
<dbReference type="FunFam" id="1.10.510.10:FF:000439">
    <property type="entry name" value="Mitogen-activated protein kinase"/>
    <property type="match status" value="1"/>
</dbReference>
<evidence type="ECO:0000256" key="8">
    <source>
        <dbReference type="ARBA" id="ARBA00022741"/>
    </source>
</evidence>
<evidence type="ECO:0000256" key="7">
    <source>
        <dbReference type="ARBA" id="ARBA00022692"/>
    </source>
</evidence>
<dbReference type="InterPro" id="IPR048002">
    <property type="entry name" value="CDK20-like_STKc"/>
</dbReference>
<dbReference type="InterPro" id="IPR052192">
    <property type="entry name" value="Insect_Ionotropic_Sensory_Rcpt"/>
</dbReference>
<keyword evidence="4" id="KW-1003">Cell membrane</keyword>
<dbReference type="SUPFAM" id="SSF53850">
    <property type="entry name" value="Periplasmic binding protein-like II"/>
    <property type="match status" value="5"/>
</dbReference>
<reference evidence="20 21" key="1">
    <citation type="journal article" date="2008" name="Nature">
        <title>The genome of the model beetle and pest Tribolium castaneum.</title>
        <authorList>
            <consortium name="Tribolium Genome Sequencing Consortium"/>
            <person name="Richards S."/>
            <person name="Gibbs R.A."/>
            <person name="Weinstock G.M."/>
            <person name="Brown S.J."/>
            <person name="Denell R."/>
            <person name="Beeman R.W."/>
            <person name="Gibbs R."/>
            <person name="Beeman R.W."/>
            <person name="Brown S.J."/>
            <person name="Bucher G."/>
            <person name="Friedrich M."/>
            <person name="Grimmelikhuijzen C.J."/>
            <person name="Klingler M."/>
            <person name="Lorenzen M."/>
            <person name="Richards S."/>
            <person name="Roth S."/>
            <person name="Schroder R."/>
            <person name="Tautz D."/>
            <person name="Zdobnov E.M."/>
            <person name="Muzny D."/>
            <person name="Gibbs R.A."/>
            <person name="Weinstock G.M."/>
            <person name="Attaway T."/>
            <person name="Bell S."/>
            <person name="Buhay C.J."/>
            <person name="Chandrabose M.N."/>
            <person name="Chavez D."/>
            <person name="Clerk-Blankenburg K.P."/>
            <person name="Cree A."/>
            <person name="Dao M."/>
            <person name="Davis C."/>
            <person name="Chacko J."/>
            <person name="Dinh H."/>
            <person name="Dugan-Rocha S."/>
            <person name="Fowler G."/>
            <person name="Garner T.T."/>
            <person name="Garnes J."/>
            <person name="Gnirke A."/>
            <person name="Hawes A."/>
            <person name="Hernandez J."/>
            <person name="Hines S."/>
            <person name="Holder M."/>
            <person name="Hume J."/>
            <person name="Jhangiani S.N."/>
            <person name="Joshi V."/>
            <person name="Khan Z.M."/>
            <person name="Jackson L."/>
            <person name="Kovar C."/>
            <person name="Kowis A."/>
            <person name="Lee S."/>
            <person name="Lewis L.R."/>
            <person name="Margolis J."/>
            <person name="Morgan M."/>
            <person name="Nazareth L.V."/>
            <person name="Nguyen N."/>
            <person name="Okwuonu G."/>
            <person name="Parker D."/>
            <person name="Richards S."/>
            <person name="Ruiz S.J."/>
            <person name="Santibanez J."/>
            <person name="Savard J."/>
            <person name="Scherer S.E."/>
            <person name="Schneider B."/>
            <person name="Sodergren E."/>
            <person name="Tautz D."/>
            <person name="Vattahil S."/>
            <person name="Villasana D."/>
            <person name="White C.S."/>
            <person name="Wright R."/>
            <person name="Park Y."/>
            <person name="Beeman R.W."/>
            <person name="Lord J."/>
            <person name="Oppert B."/>
            <person name="Lorenzen M."/>
            <person name="Brown S."/>
            <person name="Wang L."/>
            <person name="Savard J."/>
            <person name="Tautz D."/>
            <person name="Richards S."/>
            <person name="Weinstock G."/>
            <person name="Gibbs R.A."/>
            <person name="Liu Y."/>
            <person name="Worley K."/>
            <person name="Weinstock G."/>
            <person name="Elsik C.G."/>
            <person name="Reese J.T."/>
            <person name="Elhaik E."/>
            <person name="Landan G."/>
            <person name="Graur D."/>
            <person name="Arensburger P."/>
            <person name="Atkinson P."/>
            <person name="Beeman R.W."/>
            <person name="Beidler J."/>
            <person name="Brown S.J."/>
            <person name="Demuth J.P."/>
            <person name="Drury D.W."/>
            <person name="Du Y.Z."/>
            <person name="Fujiwara H."/>
            <person name="Lorenzen M."/>
            <person name="Maselli V."/>
            <person name="Osanai M."/>
            <person name="Park Y."/>
            <person name="Robertson H.M."/>
            <person name="Tu Z."/>
            <person name="Wang J.J."/>
            <person name="Wang S."/>
            <person name="Richards S."/>
            <person name="Song H."/>
            <person name="Zhang L."/>
            <person name="Sodergren E."/>
            <person name="Werner D."/>
            <person name="Stanke M."/>
            <person name="Morgenstern B."/>
            <person name="Solovyev V."/>
            <person name="Kosarev P."/>
            <person name="Brown G."/>
            <person name="Chen H.C."/>
            <person name="Ermolaeva O."/>
            <person name="Hlavina W."/>
            <person name="Kapustin Y."/>
            <person name="Kiryutin B."/>
            <person name="Kitts P."/>
            <person name="Maglott D."/>
            <person name="Pruitt K."/>
            <person name="Sapojnikov V."/>
            <person name="Souvorov A."/>
            <person name="Mackey A.J."/>
            <person name="Waterhouse R.M."/>
            <person name="Wyder S."/>
            <person name="Zdobnov E.M."/>
            <person name="Zdobnov E.M."/>
            <person name="Wyder S."/>
            <person name="Kriventseva E.V."/>
            <person name="Kadowaki T."/>
            <person name="Bork P."/>
            <person name="Aranda M."/>
            <person name="Bao R."/>
            <person name="Beermann A."/>
            <person name="Berns N."/>
            <person name="Bolognesi R."/>
            <person name="Bonneton F."/>
            <person name="Bopp D."/>
            <person name="Brown S.J."/>
            <person name="Bucher G."/>
            <person name="Butts T."/>
            <person name="Chaumot A."/>
            <person name="Denell R.E."/>
            <person name="Ferrier D.E."/>
            <person name="Friedrich M."/>
            <person name="Gordon C.M."/>
            <person name="Jindra M."/>
            <person name="Klingler M."/>
            <person name="Lan Q."/>
            <person name="Lattorff H.M."/>
            <person name="Laudet V."/>
            <person name="von Levetsow C."/>
            <person name="Liu Z."/>
            <person name="Lutz R."/>
            <person name="Lynch J.A."/>
            <person name="da Fonseca R.N."/>
            <person name="Posnien N."/>
            <person name="Reuter R."/>
            <person name="Roth S."/>
            <person name="Savard J."/>
            <person name="Schinko J.B."/>
            <person name="Schmitt C."/>
            <person name="Schoppmeier M."/>
            <person name="Schroder R."/>
            <person name="Shippy T.D."/>
            <person name="Simonnet F."/>
            <person name="Marques-Souza H."/>
            <person name="Tautz D."/>
            <person name="Tomoyasu Y."/>
            <person name="Trauner J."/>
            <person name="Van der Zee M."/>
            <person name="Vervoort M."/>
            <person name="Wittkopp N."/>
            <person name="Wimmer E.A."/>
            <person name="Yang X."/>
            <person name="Jones A.K."/>
            <person name="Sattelle D.B."/>
            <person name="Ebert P.R."/>
            <person name="Nelson D."/>
            <person name="Scott J.G."/>
            <person name="Beeman R.W."/>
            <person name="Muthukrishnan S."/>
            <person name="Kramer K.J."/>
            <person name="Arakane Y."/>
            <person name="Beeman R.W."/>
            <person name="Zhu Q."/>
            <person name="Hogenkamp D."/>
            <person name="Dixit R."/>
            <person name="Oppert B."/>
            <person name="Jiang H."/>
            <person name="Zou Z."/>
            <person name="Marshall J."/>
            <person name="Elpidina E."/>
            <person name="Vinokurov K."/>
            <person name="Oppert C."/>
            <person name="Zou Z."/>
            <person name="Evans J."/>
            <person name="Lu Z."/>
            <person name="Zhao P."/>
            <person name="Sumathipala N."/>
            <person name="Altincicek B."/>
            <person name="Vilcinskas A."/>
            <person name="Williams M."/>
            <person name="Hultmark D."/>
            <person name="Hetru C."/>
            <person name="Jiang H."/>
            <person name="Grimmelikhuijzen C.J."/>
            <person name="Hauser F."/>
            <person name="Cazzamali G."/>
            <person name="Williamson M."/>
            <person name="Park Y."/>
            <person name="Li B."/>
            <person name="Tanaka Y."/>
            <person name="Predel R."/>
            <person name="Neupert S."/>
            <person name="Schachtner J."/>
            <person name="Verleyen P."/>
            <person name="Raible F."/>
            <person name="Bork P."/>
            <person name="Friedrich M."/>
            <person name="Walden K.K."/>
            <person name="Robertson H.M."/>
            <person name="Angeli S."/>
            <person name="Foret S."/>
            <person name="Bucher G."/>
            <person name="Schuetz S."/>
            <person name="Maleszka R."/>
            <person name="Wimmer E.A."/>
            <person name="Beeman R.W."/>
            <person name="Lorenzen M."/>
            <person name="Tomoyasu Y."/>
            <person name="Miller S.C."/>
            <person name="Grossmann D."/>
            <person name="Bucher G."/>
        </authorList>
    </citation>
    <scope>NUCLEOTIDE SEQUENCE [LARGE SCALE GENOMIC DNA]</scope>
    <source>
        <strain evidence="20 21">Georgia GA2</strain>
    </source>
</reference>
<dbReference type="Pfam" id="PF00069">
    <property type="entry name" value="Pkinase"/>
    <property type="match status" value="1"/>
</dbReference>
<dbReference type="SMART" id="SM00220">
    <property type="entry name" value="S_TKc"/>
    <property type="match status" value="1"/>
</dbReference>
<evidence type="ECO:0000256" key="2">
    <source>
        <dbReference type="ARBA" id="ARBA00004651"/>
    </source>
</evidence>